<dbReference type="Proteomes" id="UP001500280">
    <property type="component" value="Unassembled WGS sequence"/>
</dbReference>
<comment type="caution">
    <text evidence="1">The sequence shown here is derived from an EMBL/GenBank/DDBJ whole genome shotgun (WGS) entry which is preliminary data.</text>
</comment>
<evidence type="ECO:0000313" key="1">
    <source>
        <dbReference type="EMBL" id="GAA1679629.1"/>
    </source>
</evidence>
<protein>
    <submittedName>
        <fullName evidence="1">Uncharacterized protein</fullName>
    </submittedName>
</protein>
<keyword evidence="2" id="KW-1185">Reference proteome</keyword>
<accession>A0ABP4SZA5</accession>
<name>A0ABP4SZA5_9ACTN</name>
<organism evidence="1 2">
    <name type="scientific">Kribbella yunnanensis</name>
    <dbReference type="NCBI Taxonomy" id="190194"/>
    <lineage>
        <taxon>Bacteria</taxon>
        <taxon>Bacillati</taxon>
        <taxon>Actinomycetota</taxon>
        <taxon>Actinomycetes</taxon>
        <taxon>Propionibacteriales</taxon>
        <taxon>Kribbellaceae</taxon>
        <taxon>Kribbella</taxon>
    </lineage>
</organism>
<reference evidence="2" key="1">
    <citation type="journal article" date="2019" name="Int. J. Syst. Evol. Microbiol.">
        <title>The Global Catalogue of Microorganisms (GCM) 10K type strain sequencing project: providing services to taxonomists for standard genome sequencing and annotation.</title>
        <authorList>
            <consortium name="The Broad Institute Genomics Platform"/>
            <consortium name="The Broad Institute Genome Sequencing Center for Infectious Disease"/>
            <person name="Wu L."/>
            <person name="Ma J."/>
        </authorList>
    </citation>
    <scope>NUCLEOTIDE SEQUENCE [LARGE SCALE GENOMIC DNA]</scope>
    <source>
        <strain evidence="2">JCM 14307</strain>
    </source>
</reference>
<sequence>MTDSLVLDAARALLLPAAQRDAALLELHDWLALRADYGTDPTPAHDQAAYEAARRLEAGDETGHLWAAATESMYLRAATAELETATQEGDPDAAE</sequence>
<proteinExistence type="predicted"/>
<dbReference type="RefSeq" id="WP_344149609.1">
    <property type="nucleotide sequence ID" value="NZ_BAAANF010000008.1"/>
</dbReference>
<gene>
    <name evidence="1" type="ORF">GCM10009745_24430</name>
</gene>
<evidence type="ECO:0000313" key="2">
    <source>
        <dbReference type="Proteomes" id="UP001500280"/>
    </source>
</evidence>
<dbReference type="EMBL" id="BAAANF010000008">
    <property type="protein sequence ID" value="GAA1679629.1"/>
    <property type="molecule type" value="Genomic_DNA"/>
</dbReference>